<dbReference type="Pfam" id="PF16295">
    <property type="entry name" value="TetR_C_10"/>
    <property type="match status" value="1"/>
</dbReference>
<protein>
    <submittedName>
        <fullName evidence="4">Transcriptional regulator, TetR family</fullName>
    </submittedName>
</protein>
<dbReference type="InterPro" id="IPR050624">
    <property type="entry name" value="HTH-type_Tx_Regulator"/>
</dbReference>
<dbReference type="PROSITE" id="PS50977">
    <property type="entry name" value="HTH_TETR_2"/>
    <property type="match status" value="1"/>
</dbReference>
<evidence type="ECO:0000313" key="4">
    <source>
        <dbReference type="EMBL" id="SIS70454.1"/>
    </source>
</evidence>
<evidence type="ECO:0000256" key="1">
    <source>
        <dbReference type="ARBA" id="ARBA00023125"/>
    </source>
</evidence>
<evidence type="ECO:0000259" key="3">
    <source>
        <dbReference type="PROSITE" id="PS50977"/>
    </source>
</evidence>
<dbReference type="PANTHER" id="PTHR43479">
    <property type="entry name" value="ACREF/ENVCD OPERON REPRESSOR-RELATED"/>
    <property type="match status" value="1"/>
</dbReference>
<reference evidence="5" key="1">
    <citation type="submission" date="2017-01" db="EMBL/GenBank/DDBJ databases">
        <authorList>
            <person name="Varghese N."/>
            <person name="Submissions S."/>
        </authorList>
    </citation>
    <scope>NUCLEOTIDE SEQUENCE [LARGE SCALE GENOMIC DNA]</scope>
    <source>
        <strain evidence="5">DSM 21054</strain>
    </source>
</reference>
<evidence type="ECO:0000313" key="5">
    <source>
        <dbReference type="Proteomes" id="UP000186917"/>
    </source>
</evidence>
<dbReference type="GO" id="GO:0003677">
    <property type="term" value="F:DNA binding"/>
    <property type="evidence" value="ECO:0007669"/>
    <property type="project" value="UniProtKB-UniRule"/>
</dbReference>
<dbReference type="AlphaFoldDB" id="A0A173MNR8"/>
<dbReference type="InterPro" id="IPR032551">
    <property type="entry name" value="BscR_C"/>
</dbReference>
<feature type="domain" description="HTH tetR-type" evidence="3">
    <location>
        <begin position="6"/>
        <end position="66"/>
    </location>
</feature>
<dbReference type="PRINTS" id="PR00455">
    <property type="entry name" value="HTHTETR"/>
</dbReference>
<feature type="DNA-binding region" description="H-T-H motif" evidence="2">
    <location>
        <begin position="29"/>
        <end position="48"/>
    </location>
</feature>
<keyword evidence="5" id="KW-1185">Reference proteome</keyword>
<dbReference type="SUPFAM" id="SSF46689">
    <property type="entry name" value="Homeodomain-like"/>
    <property type="match status" value="1"/>
</dbReference>
<dbReference type="InterPro" id="IPR001647">
    <property type="entry name" value="HTH_TetR"/>
</dbReference>
<accession>A0A173MNR8</accession>
<keyword evidence="1 2" id="KW-0238">DNA-binding</keyword>
<dbReference type="PANTHER" id="PTHR43479:SF11">
    <property type="entry name" value="ACREF_ENVCD OPERON REPRESSOR-RELATED"/>
    <property type="match status" value="1"/>
</dbReference>
<dbReference type="KEGG" id="fln:FLA_5332"/>
<dbReference type="OrthoDB" id="6430772at2"/>
<sequence>MKPKDDSKIEEIFEATLQLVKEHGLSGITVNMIAKKAGFATGTVYTYFENKEQLILKLFDRCFSNYARDYFAGFDPTAPFKVAFHTIWVNMIRHSMDRFSELVFIEQCFHSPYISEESRATYKEVFLPWKEMIEKGKREGLVKQLDVMWLMLYVRGTIREIVKYVQYNQLQITPEFIEQMFNMCWDGIKD</sequence>
<dbReference type="SUPFAM" id="SSF48498">
    <property type="entry name" value="Tetracyclin repressor-like, C-terminal domain"/>
    <property type="match status" value="1"/>
</dbReference>
<evidence type="ECO:0000256" key="2">
    <source>
        <dbReference type="PROSITE-ProRule" id="PRU00335"/>
    </source>
</evidence>
<dbReference type="InterPro" id="IPR009057">
    <property type="entry name" value="Homeodomain-like_sf"/>
</dbReference>
<dbReference type="Proteomes" id="UP000186917">
    <property type="component" value="Unassembled WGS sequence"/>
</dbReference>
<proteinExistence type="predicted"/>
<name>A0A173MNR8_9BACT</name>
<gene>
    <name evidence="4" type="ORF">SAMN05421788_101725</name>
</gene>
<dbReference type="STRING" id="477680.SAMN05421788_101725"/>
<organism evidence="4 5">
    <name type="scientific">Filimonas lacunae</name>
    <dbReference type="NCBI Taxonomy" id="477680"/>
    <lineage>
        <taxon>Bacteria</taxon>
        <taxon>Pseudomonadati</taxon>
        <taxon>Bacteroidota</taxon>
        <taxon>Chitinophagia</taxon>
        <taxon>Chitinophagales</taxon>
        <taxon>Chitinophagaceae</taxon>
        <taxon>Filimonas</taxon>
    </lineage>
</organism>
<dbReference type="RefSeq" id="WP_076375731.1">
    <property type="nucleotide sequence ID" value="NZ_AP017422.1"/>
</dbReference>
<dbReference type="Gene3D" id="1.10.357.10">
    <property type="entry name" value="Tetracycline Repressor, domain 2"/>
    <property type="match status" value="1"/>
</dbReference>
<dbReference type="Pfam" id="PF00440">
    <property type="entry name" value="TetR_N"/>
    <property type="match status" value="1"/>
</dbReference>
<dbReference type="EMBL" id="FTOR01000001">
    <property type="protein sequence ID" value="SIS70454.1"/>
    <property type="molecule type" value="Genomic_DNA"/>
</dbReference>
<dbReference type="InterPro" id="IPR036271">
    <property type="entry name" value="Tet_transcr_reg_TetR-rel_C_sf"/>
</dbReference>